<evidence type="ECO:0000313" key="3">
    <source>
        <dbReference type="EMBL" id="SFN02913.1"/>
    </source>
</evidence>
<sequence>MKDYQQLTCEQRYQIYRLQKAGFKPREIANEVGVNKSTISRELRRNRGQRGWHPKRAQELRDKRIRQKAQARRFSREDWNKMERMIRQDMSPEQASARLKLKDELSNSHETIYQYLYADKLAGGDLWRYLRCQKPRRKRYASGQERRGTIRNRVSIDERPEIVEQKTRIGDWEGDTVIGKHPQGVLVALAERKSRDILAGQLQATHVQGVTEKINSLLCPHKHKCHTVTFDNGKEFAGHETIA</sequence>
<feature type="domain" description="Transposase IS30-like HTH" evidence="2">
    <location>
        <begin position="4"/>
        <end position="46"/>
    </location>
</feature>
<dbReference type="PANTHER" id="PTHR10948">
    <property type="entry name" value="TRANSPOSASE"/>
    <property type="match status" value="1"/>
</dbReference>
<name>A0A1I4VP71_9PROT</name>
<dbReference type="InterPro" id="IPR051917">
    <property type="entry name" value="Transposase-Integrase"/>
</dbReference>
<dbReference type="GO" id="GO:0006310">
    <property type="term" value="P:DNA recombination"/>
    <property type="evidence" value="ECO:0007669"/>
    <property type="project" value="UniProtKB-KW"/>
</dbReference>
<evidence type="ECO:0000313" key="4">
    <source>
        <dbReference type="Proteomes" id="UP000183287"/>
    </source>
</evidence>
<proteinExistence type="predicted"/>
<reference evidence="4" key="1">
    <citation type="submission" date="2016-10" db="EMBL/GenBank/DDBJ databases">
        <authorList>
            <person name="Varghese N."/>
            <person name="Submissions S."/>
        </authorList>
    </citation>
    <scope>NUCLEOTIDE SEQUENCE [LARGE SCALE GENOMIC DNA]</scope>
    <source>
        <strain evidence="4">Nm44</strain>
    </source>
</reference>
<dbReference type="NCBIfam" id="NF033563">
    <property type="entry name" value="transpos_IS30"/>
    <property type="match status" value="1"/>
</dbReference>
<protein>
    <submittedName>
        <fullName evidence="3">Transposase, IS30 family</fullName>
    </submittedName>
</protein>
<dbReference type="Proteomes" id="UP000183287">
    <property type="component" value="Unassembled WGS sequence"/>
</dbReference>
<evidence type="ECO:0000256" key="1">
    <source>
        <dbReference type="ARBA" id="ARBA00023172"/>
    </source>
</evidence>
<organism evidence="3 4">
    <name type="scientific">Nitrosomonas communis</name>
    <dbReference type="NCBI Taxonomy" id="44574"/>
    <lineage>
        <taxon>Bacteria</taxon>
        <taxon>Pseudomonadati</taxon>
        <taxon>Pseudomonadota</taxon>
        <taxon>Betaproteobacteria</taxon>
        <taxon>Nitrosomonadales</taxon>
        <taxon>Nitrosomonadaceae</taxon>
        <taxon>Nitrosomonas</taxon>
    </lineage>
</organism>
<dbReference type="GO" id="GO:0032196">
    <property type="term" value="P:transposition"/>
    <property type="evidence" value="ECO:0007669"/>
    <property type="project" value="TreeGrafter"/>
</dbReference>
<keyword evidence="4" id="KW-1185">Reference proteome</keyword>
<dbReference type="SUPFAM" id="SSF46689">
    <property type="entry name" value="Homeodomain-like"/>
    <property type="match status" value="1"/>
</dbReference>
<dbReference type="InterPro" id="IPR053392">
    <property type="entry name" value="Transposase_IS30-like"/>
</dbReference>
<dbReference type="GO" id="GO:0004803">
    <property type="term" value="F:transposase activity"/>
    <property type="evidence" value="ECO:0007669"/>
    <property type="project" value="TreeGrafter"/>
</dbReference>
<dbReference type="AlphaFoldDB" id="A0A1I4VP71"/>
<dbReference type="InterPro" id="IPR009057">
    <property type="entry name" value="Homeodomain-like_sf"/>
</dbReference>
<dbReference type="EMBL" id="FOUB01000087">
    <property type="protein sequence ID" value="SFN02913.1"/>
    <property type="molecule type" value="Genomic_DNA"/>
</dbReference>
<keyword evidence="1" id="KW-0233">DNA recombination</keyword>
<dbReference type="InterPro" id="IPR025246">
    <property type="entry name" value="IS30-like_HTH"/>
</dbReference>
<dbReference type="Pfam" id="PF13936">
    <property type="entry name" value="HTH_38"/>
    <property type="match status" value="1"/>
</dbReference>
<gene>
    <name evidence="3" type="ORF">SAMN05421863_10879</name>
</gene>
<evidence type="ECO:0000259" key="2">
    <source>
        <dbReference type="Pfam" id="PF13936"/>
    </source>
</evidence>
<dbReference type="Gene3D" id="1.10.10.60">
    <property type="entry name" value="Homeodomain-like"/>
    <property type="match status" value="1"/>
</dbReference>
<dbReference type="PANTHER" id="PTHR10948:SF23">
    <property type="entry name" value="TRANSPOSASE INSI FOR INSERTION SEQUENCE ELEMENT IS30A-RELATED"/>
    <property type="match status" value="1"/>
</dbReference>
<accession>A0A1I4VP71</accession>
<dbReference type="GO" id="GO:0005829">
    <property type="term" value="C:cytosol"/>
    <property type="evidence" value="ECO:0007669"/>
    <property type="project" value="TreeGrafter"/>
</dbReference>